<keyword evidence="2" id="KW-0472">Membrane</keyword>
<keyword evidence="2" id="KW-1133">Transmembrane helix</keyword>
<keyword evidence="5" id="KW-1185">Reference proteome</keyword>
<accession>A0ABP0M2P1</accession>
<dbReference type="PANTHER" id="PTHR31323:SF1">
    <property type="entry name" value="MECHANOSENSITIVE ION CHANNEL PROTEIN"/>
    <property type="match status" value="1"/>
</dbReference>
<dbReference type="InterPro" id="IPR010920">
    <property type="entry name" value="LSM_dom_sf"/>
</dbReference>
<feature type="region of interest" description="Disordered" evidence="1">
    <location>
        <begin position="377"/>
        <end position="400"/>
    </location>
</feature>
<comment type="caution">
    <text evidence="4">The sequence shown here is derived from an EMBL/GenBank/DDBJ whole genome shotgun (WGS) entry which is preliminary data.</text>
</comment>
<name>A0ABP0M2P1_9DINO</name>
<dbReference type="SUPFAM" id="SSF50182">
    <property type="entry name" value="Sm-like ribonucleoproteins"/>
    <property type="match status" value="1"/>
</dbReference>
<gene>
    <name evidence="4" type="ORF">SCF082_LOCUS25680</name>
</gene>
<feature type="transmembrane region" description="Helical" evidence="2">
    <location>
        <begin position="494"/>
        <end position="516"/>
    </location>
</feature>
<feature type="domain" description="Mechanosensitive ion channel MscS" evidence="3">
    <location>
        <begin position="515"/>
        <end position="583"/>
    </location>
</feature>
<protein>
    <submittedName>
        <fullName evidence="4">Mechanosensitive ion channel protein 10 (Mechanosensitive channel of small conductance-like 10) (MscS-Like protein 10) (AtMSL10)</fullName>
    </submittedName>
</protein>
<evidence type="ECO:0000313" key="5">
    <source>
        <dbReference type="Proteomes" id="UP001642464"/>
    </source>
</evidence>
<evidence type="ECO:0000313" key="4">
    <source>
        <dbReference type="EMBL" id="CAK9045443.1"/>
    </source>
</evidence>
<evidence type="ECO:0000259" key="3">
    <source>
        <dbReference type="Pfam" id="PF00924"/>
    </source>
</evidence>
<sequence>MGGSTSKPNDLEAGSQSSPLQSRTLAEAWAESNWNVKKVGRRSAQSQYVQPRMQIKRDFEEAKRVAMMFEHLEHIDDDLSWGGLQSAASAAIKPLRLLKTCVILSPFAVSALTPPHLGPGELGHSSFYELTRTLLTHACAASLSYLVLGFAFQVVTMAALRISRLQRWRTAEKIIYLNGILFQEERAAVSVMCAWAVNFSWWSPPQDTRVLLARPCTCILLLLFCNALKKMLEFSFLRSKLALNFETDVLVNAFERAALERVADFACLETAPAELLEFLQQTTVLPILQDPHAFEKLTAEHLRKAYAQGRSRQARNYSGSLTIRPVGRNLEIFRALQNSSTTLFFMKVDGKFREIESAAKLVYKKIIGEGGEEADEVAKSFSLPSPSDKGDEQPEVETPNEDEKKLLFMDLAKIMPQDEAARTWEILTSRGCQQVGSDDFGWAVKGAFERFHMIAATVKDLSAIWLVFSNVVSAVHFLLSVAIVLGFFFPAQVLRTVCLSMSTVALGLSFIFGNLLKEIFESLVLLLVIHPYDVGDRILLGGSSTIYTVQKINILTTEARDLANHCVYLKNCKLFHEDILNLGRSLNAVVEIQIVFQSSELSTEVIARINSFAETYIRKEQEAWVPSYLRSFCNLSHGRATCDLAGGTSHCIRLMHRQPWQSIPEIRRDTSRFMYSLMGELKRWGMDFRMTPQPVHLENYTGNQEPPQLWRSRTASGVFAESCSVGPTFQRTHTSGLYVG</sequence>
<evidence type="ECO:0000256" key="1">
    <source>
        <dbReference type="SAM" id="MobiDB-lite"/>
    </source>
</evidence>
<dbReference type="PANTHER" id="PTHR31323">
    <property type="entry name" value="MECHANOSENSITIVE ION CHANNEL PROTEIN MSY2"/>
    <property type="match status" value="1"/>
</dbReference>
<dbReference type="InterPro" id="IPR006685">
    <property type="entry name" value="MscS_channel_2nd"/>
</dbReference>
<dbReference type="Proteomes" id="UP001642464">
    <property type="component" value="Unassembled WGS sequence"/>
</dbReference>
<dbReference type="EMBL" id="CAXAMM010019335">
    <property type="protein sequence ID" value="CAK9045443.1"/>
    <property type="molecule type" value="Genomic_DNA"/>
</dbReference>
<dbReference type="Pfam" id="PF00924">
    <property type="entry name" value="MS_channel_2nd"/>
    <property type="match status" value="1"/>
</dbReference>
<proteinExistence type="predicted"/>
<feature type="transmembrane region" description="Helical" evidence="2">
    <location>
        <begin position="463"/>
        <end position="488"/>
    </location>
</feature>
<keyword evidence="2" id="KW-0812">Transmembrane</keyword>
<evidence type="ECO:0000256" key="2">
    <source>
        <dbReference type="SAM" id="Phobius"/>
    </source>
</evidence>
<organism evidence="4 5">
    <name type="scientific">Durusdinium trenchii</name>
    <dbReference type="NCBI Taxonomy" id="1381693"/>
    <lineage>
        <taxon>Eukaryota</taxon>
        <taxon>Sar</taxon>
        <taxon>Alveolata</taxon>
        <taxon>Dinophyceae</taxon>
        <taxon>Suessiales</taxon>
        <taxon>Symbiodiniaceae</taxon>
        <taxon>Durusdinium</taxon>
    </lineage>
</organism>
<feature type="region of interest" description="Disordered" evidence="1">
    <location>
        <begin position="1"/>
        <end position="22"/>
    </location>
</feature>
<reference evidence="4 5" key="1">
    <citation type="submission" date="2024-02" db="EMBL/GenBank/DDBJ databases">
        <authorList>
            <person name="Chen Y."/>
            <person name="Shah S."/>
            <person name="Dougan E. K."/>
            <person name="Thang M."/>
            <person name="Chan C."/>
        </authorList>
    </citation>
    <scope>NUCLEOTIDE SEQUENCE [LARGE SCALE GENOMIC DNA]</scope>
</reference>